<proteinExistence type="predicted"/>
<feature type="compositionally biased region" description="Polar residues" evidence="1">
    <location>
        <begin position="20"/>
        <end position="29"/>
    </location>
</feature>
<evidence type="ECO:0000256" key="1">
    <source>
        <dbReference type="SAM" id="MobiDB-lite"/>
    </source>
</evidence>
<dbReference type="Proteomes" id="UP000596742">
    <property type="component" value="Unassembled WGS sequence"/>
</dbReference>
<keyword evidence="3" id="KW-1185">Reference proteome</keyword>
<comment type="caution">
    <text evidence="2">The sequence shown here is derived from an EMBL/GenBank/DDBJ whole genome shotgun (WGS) entry which is preliminary data.</text>
</comment>
<evidence type="ECO:0000313" key="3">
    <source>
        <dbReference type="Proteomes" id="UP000596742"/>
    </source>
</evidence>
<feature type="region of interest" description="Disordered" evidence="1">
    <location>
        <begin position="147"/>
        <end position="177"/>
    </location>
</feature>
<name>A0A8B6CZU4_MYTGA</name>
<protein>
    <submittedName>
        <fullName evidence="2">Uncharacterized protein</fullName>
    </submittedName>
</protein>
<dbReference type="OrthoDB" id="10357892at2759"/>
<reference evidence="2" key="1">
    <citation type="submission" date="2018-11" db="EMBL/GenBank/DDBJ databases">
        <authorList>
            <person name="Alioto T."/>
            <person name="Alioto T."/>
        </authorList>
    </citation>
    <scope>NUCLEOTIDE SEQUENCE</scope>
</reference>
<feature type="compositionally biased region" description="Basic and acidic residues" evidence="1">
    <location>
        <begin position="7"/>
        <end position="19"/>
    </location>
</feature>
<evidence type="ECO:0000313" key="2">
    <source>
        <dbReference type="EMBL" id="VDI12326.1"/>
    </source>
</evidence>
<organism evidence="2 3">
    <name type="scientific">Mytilus galloprovincialis</name>
    <name type="common">Mediterranean mussel</name>
    <dbReference type="NCBI Taxonomy" id="29158"/>
    <lineage>
        <taxon>Eukaryota</taxon>
        <taxon>Metazoa</taxon>
        <taxon>Spiralia</taxon>
        <taxon>Lophotrochozoa</taxon>
        <taxon>Mollusca</taxon>
        <taxon>Bivalvia</taxon>
        <taxon>Autobranchia</taxon>
        <taxon>Pteriomorphia</taxon>
        <taxon>Mytilida</taxon>
        <taxon>Mytiloidea</taxon>
        <taxon>Mytilidae</taxon>
        <taxon>Mytilinae</taxon>
        <taxon>Mytilus</taxon>
    </lineage>
</organism>
<dbReference type="EMBL" id="UYJE01002617">
    <property type="protein sequence ID" value="VDI12326.1"/>
    <property type="molecule type" value="Genomic_DNA"/>
</dbReference>
<feature type="region of interest" description="Disordered" evidence="1">
    <location>
        <begin position="1"/>
        <end position="35"/>
    </location>
</feature>
<sequence>MCNIGNKDSEWIEEHHANRDTTQTNSYKTNPYLKPIEQPNFRQRISPIASQSVMELEIEKVSGIIESLLGEPGHISDVSDRDSLTPSPRTNMVVQRQHEHQDFAGSLQQPQVLDLSSHSHDIRQHLTKDNQQEPPVANFQQIDQQTNVPSPQQIPNPQIGHQPTAKSQQGSTAFVASSKRCAITTTGTRPTPKASPASTWGQQLGPTYTTTTSSFCASFLTSTAAASTVTR</sequence>
<feature type="compositionally biased region" description="Polar residues" evidence="1">
    <location>
        <begin position="147"/>
        <end position="175"/>
    </location>
</feature>
<gene>
    <name evidence="2" type="ORF">MGAL_10B032596</name>
</gene>
<dbReference type="AlphaFoldDB" id="A0A8B6CZU4"/>
<feature type="region of interest" description="Disordered" evidence="1">
    <location>
        <begin position="184"/>
        <end position="203"/>
    </location>
</feature>
<accession>A0A8B6CZU4</accession>